<dbReference type="InterPro" id="IPR029058">
    <property type="entry name" value="AB_hydrolase_fold"/>
</dbReference>
<name>A0A455SLC2_9CHLR</name>
<reference evidence="3" key="1">
    <citation type="submission" date="2018-12" db="EMBL/GenBank/DDBJ databases">
        <title>Novel natural products biosynthetic potential of the class Ktedonobacteria.</title>
        <authorList>
            <person name="Zheng Y."/>
            <person name="Saitou A."/>
            <person name="Wang C.M."/>
            <person name="Toyoda A."/>
            <person name="Minakuchi Y."/>
            <person name="Sekiguchi Y."/>
            <person name="Ueda K."/>
            <person name="Takano H."/>
            <person name="Sakai Y."/>
            <person name="Yokota A."/>
            <person name="Yabe S."/>
        </authorList>
    </citation>
    <scope>NUCLEOTIDE SEQUENCE</scope>
    <source>
        <strain evidence="3">COM3</strain>
    </source>
</reference>
<gene>
    <name evidence="3" type="ORF">KTC_28420</name>
</gene>
<dbReference type="EMBL" id="AP019376">
    <property type="protein sequence ID" value="BBH88091.1"/>
    <property type="molecule type" value="Genomic_DNA"/>
</dbReference>
<comment type="similarity">
    <text evidence="1">Belongs to the thioesterase family.</text>
</comment>
<proteinExistence type="inferred from homology"/>
<organism evidence="3">
    <name type="scientific">Thermosporothrix sp. COM3</name>
    <dbReference type="NCBI Taxonomy" id="2490863"/>
    <lineage>
        <taxon>Bacteria</taxon>
        <taxon>Bacillati</taxon>
        <taxon>Chloroflexota</taxon>
        <taxon>Ktedonobacteria</taxon>
        <taxon>Ktedonobacterales</taxon>
        <taxon>Thermosporotrichaceae</taxon>
        <taxon>Thermosporothrix</taxon>
    </lineage>
</organism>
<evidence type="ECO:0000256" key="1">
    <source>
        <dbReference type="ARBA" id="ARBA00007169"/>
    </source>
</evidence>
<evidence type="ECO:0000313" key="3">
    <source>
        <dbReference type="EMBL" id="BBH88091.1"/>
    </source>
</evidence>
<feature type="domain" description="Thioesterase" evidence="2">
    <location>
        <begin position="1"/>
        <end position="211"/>
    </location>
</feature>
<dbReference type="Gene3D" id="3.40.50.1820">
    <property type="entry name" value="alpha/beta hydrolase"/>
    <property type="match status" value="1"/>
</dbReference>
<evidence type="ECO:0000259" key="2">
    <source>
        <dbReference type="Pfam" id="PF00975"/>
    </source>
</evidence>
<dbReference type="PANTHER" id="PTHR11487:SF0">
    <property type="entry name" value="S-ACYL FATTY ACID SYNTHASE THIOESTERASE, MEDIUM CHAIN"/>
    <property type="match status" value="1"/>
</dbReference>
<sequence length="220" mass="24889">MYRSWSEQLPPEVEVCPIQLPGRENRLLEAPFTDLFSLINALGPIVQELLDKPYAFFGHSMGAIISFELARFLRQANRQGPVHLYVSGHRAPHLPDPGAPTYHLPEAEFIKELVRLNGTPQEVLQNAELLQLLIPLLRADFAISETYQYIEDAPLACKITALGSTQDSEVSIEELQGWSRQTTNAFQQHIFPGDHFYIHTREQALLQFLSSRLVEDALSV</sequence>
<dbReference type="AlphaFoldDB" id="A0A455SLC2"/>
<dbReference type="Pfam" id="PF00975">
    <property type="entry name" value="Thioesterase"/>
    <property type="match status" value="1"/>
</dbReference>
<dbReference type="PANTHER" id="PTHR11487">
    <property type="entry name" value="THIOESTERASE"/>
    <property type="match status" value="1"/>
</dbReference>
<dbReference type="SUPFAM" id="SSF53474">
    <property type="entry name" value="alpha/beta-Hydrolases"/>
    <property type="match status" value="1"/>
</dbReference>
<protein>
    <submittedName>
        <fullName evidence="3">Thioesterase</fullName>
    </submittedName>
</protein>
<dbReference type="InterPro" id="IPR012223">
    <property type="entry name" value="TEII"/>
</dbReference>
<accession>A0A455SLC2</accession>
<dbReference type="GO" id="GO:0008610">
    <property type="term" value="P:lipid biosynthetic process"/>
    <property type="evidence" value="ECO:0007669"/>
    <property type="project" value="TreeGrafter"/>
</dbReference>
<dbReference type="InterPro" id="IPR001031">
    <property type="entry name" value="Thioesterase"/>
</dbReference>